<dbReference type="RefSeq" id="WP_149680920.1">
    <property type="nucleotide sequence ID" value="NZ_FNBI01000001.1"/>
</dbReference>
<dbReference type="Proteomes" id="UP000436801">
    <property type="component" value="Unassembled WGS sequence"/>
</dbReference>
<dbReference type="EMBL" id="FNBI01000001">
    <property type="protein sequence ID" value="SDE73298.1"/>
    <property type="molecule type" value="Genomic_DNA"/>
</dbReference>
<dbReference type="EMBL" id="WSUT01000005">
    <property type="protein sequence ID" value="MWC45364.1"/>
    <property type="molecule type" value="Genomic_DNA"/>
</dbReference>
<dbReference type="AlphaFoldDB" id="A0A1G7FBG2"/>
<gene>
    <name evidence="1" type="ORF">GQR91_17255</name>
    <name evidence="2" type="ORF">SAMN05216557_101330</name>
</gene>
<proteinExistence type="predicted"/>
<sequence>MHTITFRHDINLLDIAWMGQFTRESAADYAREVLHRFAAERFKPGYLLRMDMTASPVQSQVGASVIHEQLRGFPRASAIAIVTPSAITRMQVRRLMTQPYLQVFDTAEPALEWLLAGDSARTSPGISSGVAGAL</sequence>
<accession>A0A1G7FBG2</accession>
<name>A0A1G7FBG2_9SPHN</name>
<evidence type="ECO:0000313" key="1">
    <source>
        <dbReference type="EMBL" id="MWC45364.1"/>
    </source>
</evidence>
<evidence type="ECO:0000313" key="4">
    <source>
        <dbReference type="Proteomes" id="UP000436801"/>
    </source>
</evidence>
<evidence type="ECO:0000313" key="3">
    <source>
        <dbReference type="Proteomes" id="UP000323502"/>
    </source>
</evidence>
<dbReference type="OrthoDB" id="7470556at2"/>
<dbReference type="Proteomes" id="UP000323502">
    <property type="component" value="Unassembled WGS sequence"/>
</dbReference>
<keyword evidence="3" id="KW-1185">Reference proteome</keyword>
<organism evidence="2 3">
    <name type="scientific">Sphingomonas carotinifaciens</name>
    <dbReference type="NCBI Taxonomy" id="1166323"/>
    <lineage>
        <taxon>Bacteria</taxon>
        <taxon>Pseudomonadati</taxon>
        <taxon>Pseudomonadota</taxon>
        <taxon>Alphaproteobacteria</taxon>
        <taxon>Sphingomonadales</taxon>
        <taxon>Sphingomonadaceae</taxon>
        <taxon>Sphingomonas</taxon>
    </lineage>
</organism>
<protein>
    <submittedName>
        <fullName evidence="1">STAS/SEC14 domain-containing protein</fullName>
    </submittedName>
</protein>
<reference evidence="1 4" key="2">
    <citation type="submission" date="2019-12" db="EMBL/GenBank/DDBJ databases">
        <authorList>
            <person name="Zheng J."/>
        </authorList>
    </citation>
    <scope>NUCLEOTIDE SEQUENCE [LARGE SCALE GENOMIC DNA]</scope>
    <source>
        <strain evidence="1 4">DSM 27347</strain>
    </source>
</reference>
<evidence type="ECO:0000313" key="2">
    <source>
        <dbReference type="EMBL" id="SDE73298.1"/>
    </source>
</evidence>
<reference evidence="2 3" key="1">
    <citation type="submission" date="2016-10" db="EMBL/GenBank/DDBJ databases">
        <authorList>
            <person name="Varghese N."/>
            <person name="Submissions S."/>
        </authorList>
    </citation>
    <scope>NUCLEOTIDE SEQUENCE [LARGE SCALE GENOMIC DNA]</scope>
    <source>
        <strain evidence="2 3">S7-754</strain>
    </source>
</reference>